<protein>
    <submittedName>
        <fullName evidence="10">MFS transporter, SP family, galactose:H+ symporter</fullName>
    </submittedName>
</protein>
<dbReference type="InterPro" id="IPR003663">
    <property type="entry name" value="Sugar/inositol_transpt"/>
</dbReference>
<evidence type="ECO:0000313" key="10">
    <source>
        <dbReference type="EMBL" id="SFP48641.1"/>
    </source>
</evidence>
<feature type="transmembrane region" description="Helical" evidence="8">
    <location>
        <begin position="103"/>
        <end position="125"/>
    </location>
</feature>
<dbReference type="InterPro" id="IPR005829">
    <property type="entry name" value="Sugar_transporter_CS"/>
</dbReference>
<feature type="transmembrane region" description="Helical" evidence="8">
    <location>
        <begin position="429"/>
        <end position="447"/>
    </location>
</feature>
<dbReference type="RefSeq" id="WP_093142488.1">
    <property type="nucleotide sequence ID" value="NZ_FOXF01000028.1"/>
</dbReference>
<feature type="transmembrane region" description="Helical" evidence="8">
    <location>
        <begin position="137"/>
        <end position="161"/>
    </location>
</feature>
<feature type="transmembrane region" description="Helical" evidence="8">
    <location>
        <begin position="396"/>
        <end position="417"/>
    </location>
</feature>
<evidence type="ECO:0000256" key="5">
    <source>
        <dbReference type="ARBA" id="ARBA00022989"/>
    </source>
</evidence>
<reference evidence="10 11" key="1">
    <citation type="submission" date="2016-10" db="EMBL/GenBank/DDBJ databases">
        <authorList>
            <person name="Varghese N."/>
            <person name="Submissions S."/>
        </authorList>
    </citation>
    <scope>NUCLEOTIDE SEQUENCE [LARGE SCALE GENOMIC DNA]</scope>
    <source>
        <strain evidence="10 11">DSM 1361</strain>
    </source>
</reference>
<feature type="transmembrane region" description="Helical" evidence="8">
    <location>
        <begin position="334"/>
        <end position="354"/>
    </location>
</feature>
<evidence type="ECO:0000256" key="8">
    <source>
        <dbReference type="SAM" id="Phobius"/>
    </source>
</evidence>
<feature type="transmembrane region" description="Helical" evidence="8">
    <location>
        <begin position="267"/>
        <end position="289"/>
    </location>
</feature>
<dbReference type="GO" id="GO:0016020">
    <property type="term" value="C:membrane"/>
    <property type="evidence" value="ECO:0007669"/>
    <property type="project" value="UniProtKB-SubCell"/>
</dbReference>
<keyword evidence="11" id="KW-1185">Reference proteome</keyword>
<evidence type="ECO:0000256" key="1">
    <source>
        <dbReference type="ARBA" id="ARBA00004141"/>
    </source>
</evidence>
<dbReference type="PANTHER" id="PTHR48020:SF12">
    <property type="entry name" value="PROTON MYO-INOSITOL COTRANSPORTER"/>
    <property type="match status" value="1"/>
</dbReference>
<dbReference type="NCBIfam" id="TIGR00879">
    <property type="entry name" value="SP"/>
    <property type="match status" value="1"/>
</dbReference>
<evidence type="ECO:0000256" key="3">
    <source>
        <dbReference type="ARBA" id="ARBA00022448"/>
    </source>
</evidence>
<dbReference type="PRINTS" id="PR00171">
    <property type="entry name" value="SUGRTRNSPORT"/>
</dbReference>
<dbReference type="PANTHER" id="PTHR48020">
    <property type="entry name" value="PROTON MYO-INOSITOL COTRANSPORTER"/>
    <property type="match status" value="1"/>
</dbReference>
<keyword evidence="6 8" id="KW-0472">Membrane</keyword>
<dbReference type="GO" id="GO:0022857">
    <property type="term" value="F:transmembrane transporter activity"/>
    <property type="evidence" value="ECO:0007669"/>
    <property type="project" value="InterPro"/>
</dbReference>
<dbReference type="Pfam" id="PF00083">
    <property type="entry name" value="Sugar_tr"/>
    <property type="match status" value="1"/>
</dbReference>
<dbReference type="InterPro" id="IPR020846">
    <property type="entry name" value="MFS_dom"/>
</dbReference>
<evidence type="ECO:0000256" key="4">
    <source>
        <dbReference type="ARBA" id="ARBA00022692"/>
    </source>
</evidence>
<feature type="transmembrane region" description="Helical" evidence="8">
    <location>
        <begin position="77"/>
        <end position="97"/>
    </location>
</feature>
<feature type="transmembrane region" description="Helical" evidence="8">
    <location>
        <begin position="48"/>
        <end position="70"/>
    </location>
</feature>
<evidence type="ECO:0000259" key="9">
    <source>
        <dbReference type="PROSITE" id="PS50850"/>
    </source>
</evidence>
<dbReference type="Proteomes" id="UP000243745">
    <property type="component" value="Unassembled WGS sequence"/>
</dbReference>
<keyword evidence="5 8" id="KW-1133">Transmembrane helix</keyword>
<organism evidence="10 11">
    <name type="scientific">Ruminobacter amylophilus</name>
    <dbReference type="NCBI Taxonomy" id="867"/>
    <lineage>
        <taxon>Bacteria</taxon>
        <taxon>Pseudomonadati</taxon>
        <taxon>Pseudomonadota</taxon>
        <taxon>Gammaproteobacteria</taxon>
        <taxon>Aeromonadales</taxon>
        <taxon>Succinivibrionaceae</taxon>
        <taxon>Ruminobacter</taxon>
    </lineage>
</organism>
<feature type="domain" description="Major facilitator superfamily (MFS) profile" evidence="9">
    <location>
        <begin position="12"/>
        <end position="451"/>
    </location>
</feature>
<feature type="transmembrane region" description="Helical" evidence="8">
    <location>
        <begin position="181"/>
        <end position="204"/>
    </location>
</feature>
<dbReference type="EMBL" id="FOXF01000028">
    <property type="protein sequence ID" value="SFP48641.1"/>
    <property type="molecule type" value="Genomic_DNA"/>
</dbReference>
<dbReference type="PROSITE" id="PS00216">
    <property type="entry name" value="SUGAR_TRANSPORT_1"/>
    <property type="match status" value="1"/>
</dbReference>
<name>A0A662ZI08_9GAMM</name>
<comment type="subcellular location">
    <subcellularLocation>
        <location evidence="1">Membrane</location>
        <topology evidence="1">Multi-pass membrane protein</topology>
    </subcellularLocation>
</comment>
<evidence type="ECO:0000256" key="7">
    <source>
        <dbReference type="RuleBase" id="RU003346"/>
    </source>
</evidence>
<dbReference type="OrthoDB" id="5368493at2"/>
<feature type="transmembrane region" description="Helical" evidence="8">
    <location>
        <begin position="360"/>
        <end position="384"/>
    </location>
</feature>
<dbReference type="Gene3D" id="1.20.1250.20">
    <property type="entry name" value="MFS general substrate transporter like domains"/>
    <property type="match status" value="1"/>
</dbReference>
<accession>A0A662ZI08</accession>
<evidence type="ECO:0000256" key="2">
    <source>
        <dbReference type="ARBA" id="ARBA00010992"/>
    </source>
</evidence>
<proteinExistence type="inferred from homology"/>
<dbReference type="PROSITE" id="PS50850">
    <property type="entry name" value="MFS"/>
    <property type="match status" value="1"/>
</dbReference>
<dbReference type="InterPro" id="IPR036259">
    <property type="entry name" value="MFS_trans_sf"/>
</dbReference>
<feature type="transmembrane region" description="Helical" evidence="8">
    <location>
        <begin position="309"/>
        <end position="327"/>
    </location>
</feature>
<keyword evidence="4 8" id="KW-0812">Transmembrane</keyword>
<sequence length="476" mass="50751">MKSSIPRKIIAVCLTAAMAGLVLGIDIGVIAQAKDFIQSDLHVSDMVLSVIAGAMMGGATIGALCGGVLTRKLGRKYSLIISAVCFVISAACGALAWNGTVLVTARILVGISLGVASFTAPLYLSEVAPKSIRGTMITLYQLMITVGILISFIVNTMIRYGTFTGAEGQIASEMMFGSVSYGWRTMLGVTLIPATAFLIGLMFLPKSPRWLISAGRRDEALAVLEKIRGSGEEAREEAEEIISTVAAQTGGIRGFGLFRGSVFFRKAVYLGIALQLMQQLCGINVIMYFGPELIKNAGFSSEFATNLGTIIIGLTNVLATFIAVAFIEKWGRRIILLAGYSIMSLSMICVALFMHLNMSMAAIASVLVFIIAFAFSAGPVAWVLCSEIQPIAGRDFGITCSTVANWLSNMTVVATFLPLIKALGSAETMIIYAAVSVVSVILILLYVPETRGVSLERIEDNLMKGRKLRDLGQTGE</sequence>
<dbReference type="PROSITE" id="PS00217">
    <property type="entry name" value="SUGAR_TRANSPORT_2"/>
    <property type="match status" value="1"/>
</dbReference>
<evidence type="ECO:0000313" key="11">
    <source>
        <dbReference type="Proteomes" id="UP000243745"/>
    </source>
</evidence>
<keyword evidence="3 7" id="KW-0813">Transport</keyword>
<dbReference type="SUPFAM" id="SSF103473">
    <property type="entry name" value="MFS general substrate transporter"/>
    <property type="match status" value="1"/>
</dbReference>
<dbReference type="InterPro" id="IPR050814">
    <property type="entry name" value="Myo-inositol_Transporter"/>
</dbReference>
<dbReference type="InterPro" id="IPR005828">
    <property type="entry name" value="MFS_sugar_transport-like"/>
</dbReference>
<comment type="similarity">
    <text evidence="2 7">Belongs to the major facilitator superfamily. Sugar transporter (TC 2.A.1.1) family.</text>
</comment>
<dbReference type="AlphaFoldDB" id="A0A662ZI08"/>
<evidence type="ECO:0000256" key="6">
    <source>
        <dbReference type="ARBA" id="ARBA00023136"/>
    </source>
</evidence>
<gene>
    <name evidence="10" type="ORF">SAMN02910344_01511</name>
</gene>